<dbReference type="AlphaFoldDB" id="A0A9P3GRK8"/>
<reference evidence="2 3" key="1">
    <citation type="submission" date="2021-08" db="EMBL/GenBank/DDBJ databases">
        <title>Draft Genome Sequence of Phanerochaete sordida strain YK-624.</title>
        <authorList>
            <person name="Mori T."/>
            <person name="Dohra H."/>
            <person name="Suzuki T."/>
            <person name="Kawagishi H."/>
            <person name="Hirai H."/>
        </authorList>
    </citation>
    <scope>NUCLEOTIDE SEQUENCE [LARGE SCALE GENOMIC DNA]</scope>
    <source>
        <strain evidence="2 3">YK-624</strain>
    </source>
</reference>
<evidence type="ECO:0000313" key="2">
    <source>
        <dbReference type="EMBL" id="GJE99788.1"/>
    </source>
</evidence>
<evidence type="ECO:0000256" key="1">
    <source>
        <dbReference type="SAM" id="MobiDB-lite"/>
    </source>
</evidence>
<organism evidence="2 3">
    <name type="scientific">Phanerochaete sordida</name>
    <dbReference type="NCBI Taxonomy" id="48140"/>
    <lineage>
        <taxon>Eukaryota</taxon>
        <taxon>Fungi</taxon>
        <taxon>Dikarya</taxon>
        <taxon>Basidiomycota</taxon>
        <taxon>Agaricomycotina</taxon>
        <taxon>Agaricomycetes</taxon>
        <taxon>Polyporales</taxon>
        <taxon>Phanerochaetaceae</taxon>
        <taxon>Phanerochaete</taxon>
    </lineage>
</organism>
<name>A0A9P3GRK8_9APHY</name>
<dbReference type="Proteomes" id="UP000703269">
    <property type="component" value="Unassembled WGS sequence"/>
</dbReference>
<evidence type="ECO:0000313" key="3">
    <source>
        <dbReference type="Proteomes" id="UP000703269"/>
    </source>
</evidence>
<proteinExistence type="predicted"/>
<dbReference type="OrthoDB" id="16851at2759"/>
<protein>
    <submittedName>
        <fullName evidence="2">Uncharacterized protein</fullName>
    </submittedName>
</protein>
<feature type="region of interest" description="Disordered" evidence="1">
    <location>
        <begin position="132"/>
        <end position="153"/>
    </location>
</feature>
<keyword evidence="3" id="KW-1185">Reference proteome</keyword>
<feature type="region of interest" description="Disordered" evidence="1">
    <location>
        <begin position="172"/>
        <end position="191"/>
    </location>
</feature>
<dbReference type="EMBL" id="BPQB01000120">
    <property type="protein sequence ID" value="GJE99788.1"/>
    <property type="molecule type" value="Genomic_DNA"/>
</dbReference>
<feature type="region of interest" description="Disordered" evidence="1">
    <location>
        <begin position="1"/>
        <end position="34"/>
    </location>
</feature>
<accession>A0A9P3GRK8</accession>
<sequence>MSSLKRKREDDDLELANSKPTRIAEPSSKVDAGRSPTIASAADILSRLRALLDLTSLTSHADLSARFADIADILLNHVVLRLATSSTSTDFEILELEFYLHKSECHEDPFTHAAEEQRASGKWYFHRAPRRTPAQSASTARAPTAAGGYRGGTRKGLDLTFGSPVISPLPSESTSRFFPKPVSSPAPETPQNAVRGGILLRTLQNRESSKVFSGPSLLVDELLRLSGATNISDLVKSVWMEDTDTFTPPTESEKTAASLRLHVRNVSGMPSKPKKIYRSPRIGLDLSNPGIPLPAGSDTQATLAHPRTYFLPKRYRFFVEPAVLTSNGRGHTLLGVRDDLVQSGTLHEHQLAGRLESITGLKPATVLKYLGEYRTGQKGGLRTFVGAQGKGAGSSPVTFLRMLGCLDTLLATPQKN</sequence>
<comment type="caution">
    <text evidence="2">The sequence shown here is derived from an EMBL/GenBank/DDBJ whole genome shotgun (WGS) entry which is preliminary data.</text>
</comment>
<gene>
    <name evidence="2" type="ORF">PsYK624_160590</name>
</gene>